<evidence type="ECO:0000256" key="9">
    <source>
        <dbReference type="ARBA" id="ARBA00023180"/>
    </source>
</evidence>
<keyword evidence="2" id="KW-0813">Transport</keyword>
<evidence type="ECO:0000256" key="10">
    <source>
        <dbReference type="SAM" id="MobiDB-lite"/>
    </source>
</evidence>
<feature type="domain" description="ABC transmembrane type-1" evidence="13">
    <location>
        <begin position="274"/>
        <end position="459"/>
    </location>
</feature>
<dbReference type="InterPro" id="IPR017871">
    <property type="entry name" value="ABC_transporter-like_CS"/>
</dbReference>
<dbReference type="FunFam" id="1.20.1560.10:FF:000066">
    <property type="entry name" value="ABC multidrug transporter (Eurofung)"/>
    <property type="match status" value="1"/>
</dbReference>
<keyword evidence="8 11" id="KW-0472">Membrane</keyword>
<dbReference type="GO" id="GO:0140359">
    <property type="term" value="F:ABC-type transporter activity"/>
    <property type="evidence" value="ECO:0007669"/>
    <property type="project" value="InterPro"/>
</dbReference>
<keyword evidence="9" id="KW-0325">Glycoprotein</keyword>
<dbReference type="CDD" id="cd03244">
    <property type="entry name" value="ABCC_MRP_domain2"/>
    <property type="match status" value="1"/>
</dbReference>
<dbReference type="Pfam" id="PF00005">
    <property type="entry name" value="ABC_tran"/>
    <property type="match status" value="2"/>
</dbReference>
<dbReference type="PROSITE" id="PS00211">
    <property type="entry name" value="ABC_TRANSPORTER_1"/>
    <property type="match status" value="2"/>
</dbReference>
<reference evidence="14 15" key="1">
    <citation type="submission" date="2016-12" db="EMBL/GenBank/DDBJ databases">
        <title>The genomes of Aspergillus section Nigri reveals drivers in fungal speciation.</title>
        <authorList>
            <consortium name="DOE Joint Genome Institute"/>
            <person name="Vesth T.C."/>
            <person name="Nybo J."/>
            <person name="Theobald S."/>
            <person name="Brandl J."/>
            <person name="Frisvad J.C."/>
            <person name="Nielsen K.F."/>
            <person name="Lyhne E.K."/>
            <person name="Kogle M.E."/>
            <person name="Kuo A."/>
            <person name="Riley R."/>
            <person name="Clum A."/>
            <person name="Nolan M."/>
            <person name="Lipzen A."/>
            <person name="Salamov A."/>
            <person name="Henrissat B."/>
            <person name="Wiebenga A."/>
            <person name="De Vries R.P."/>
            <person name="Grigoriev I.V."/>
            <person name="Mortensen U.H."/>
            <person name="Andersen M.R."/>
            <person name="Baker S.E."/>
        </authorList>
    </citation>
    <scope>NUCLEOTIDE SEQUENCE [LARGE SCALE GENOMIC DNA]</scope>
    <source>
        <strain evidence="14 15">JOP 1030-1</strain>
    </source>
</reference>
<dbReference type="PROSITE" id="PS50893">
    <property type="entry name" value="ABC_TRANSPORTER_2"/>
    <property type="match status" value="2"/>
</dbReference>
<feature type="transmembrane region" description="Helical" evidence="11">
    <location>
        <begin position="104"/>
        <end position="121"/>
    </location>
</feature>
<dbReference type="InterPro" id="IPR027417">
    <property type="entry name" value="P-loop_NTPase"/>
</dbReference>
<evidence type="ECO:0000259" key="12">
    <source>
        <dbReference type="PROSITE" id="PS50893"/>
    </source>
</evidence>
<feature type="region of interest" description="Disordered" evidence="10">
    <location>
        <begin position="811"/>
        <end position="854"/>
    </location>
</feature>
<evidence type="ECO:0000256" key="7">
    <source>
        <dbReference type="ARBA" id="ARBA00022989"/>
    </source>
</evidence>
<keyword evidence="5" id="KW-0547">Nucleotide-binding</keyword>
<feature type="transmembrane region" description="Helical" evidence="11">
    <location>
        <begin position="880"/>
        <end position="901"/>
    </location>
</feature>
<feature type="compositionally biased region" description="Polar residues" evidence="10">
    <location>
        <begin position="585"/>
        <end position="596"/>
    </location>
</feature>
<evidence type="ECO:0000256" key="1">
    <source>
        <dbReference type="ARBA" id="ARBA00004651"/>
    </source>
</evidence>
<evidence type="ECO:0000256" key="2">
    <source>
        <dbReference type="ARBA" id="ARBA00022448"/>
    </source>
</evidence>
<protein>
    <submittedName>
        <fullName evidence="14">Multidrug resistance protein MDR</fullName>
    </submittedName>
</protein>
<feature type="transmembrane region" description="Helical" evidence="11">
    <location>
        <begin position="1002"/>
        <end position="1034"/>
    </location>
</feature>
<dbReference type="Proteomes" id="UP000248349">
    <property type="component" value="Unassembled WGS sequence"/>
</dbReference>
<proteinExistence type="predicted"/>
<dbReference type="GO" id="GO:0005886">
    <property type="term" value="C:plasma membrane"/>
    <property type="evidence" value="ECO:0007669"/>
    <property type="project" value="UniProtKB-SubCell"/>
</dbReference>
<dbReference type="InterPro" id="IPR003593">
    <property type="entry name" value="AAA+_ATPase"/>
</dbReference>
<feature type="transmembrane region" description="Helical" evidence="11">
    <location>
        <begin position="310"/>
        <end position="330"/>
    </location>
</feature>
<dbReference type="GO" id="GO:0016887">
    <property type="term" value="F:ATP hydrolysis activity"/>
    <property type="evidence" value="ECO:0007669"/>
    <property type="project" value="InterPro"/>
</dbReference>
<evidence type="ECO:0000313" key="15">
    <source>
        <dbReference type="Proteomes" id="UP000248349"/>
    </source>
</evidence>
<dbReference type="PANTHER" id="PTHR24223:SF399">
    <property type="entry name" value="ABC TRANSPORTER ATNG"/>
    <property type="match status" value="1"/>
</dbReference>
<dbReference type="OrthoDB" id="6500128at2759"/>
<evidence type="ECO:0000259" key="13">
    <source>
        <dbReference type="PROSITE" id="PS50929"/>
    </source>
</evidence>
<keyword evidence="7 11" id="KW-1133">Transmembrane helix</keyword>
<feature type="domain" description="ABC transmembrane type-1" evidence="13">
    <location>
        <begin position="878"/>
        <end position="1158"/>
    </location>
</feature>
<dbReference type="STRING" id="1450539.A0A318Z7K8"/>
<feature type="transmembrane region" description="Helical" evidence="11">
    <location>
        <begin position="1094"/>
        <end position="1124"/>
    </location>
</feature>
<keyword evidence="15" id="KW-1185">Reference proteome</keyword>
<dbReference type="SMART" id="SM00382">
    <property type="entry name" value="AAA"/>
    <property type="match status" value="2"/>
</dbReference>
<dbReference type="Gene3D" id="3.40.50.300">
    <property type="entry name" value="P-loop containing nucleotide triphosphate hydrolases"/>
    <property type="match status" value="2"/>
</dbReference>
<feature type="transmembrane region" description="Helical" evidence="11">
    <location>
        <begin position="275"/>
        <end position="295"/>
    </location>
</feature>
<evidence type="ECO:0000256" key="8">
    <source>
        <dbReference type="ARBA" id="ARBA00023136"/>
    </source>
</evidence>
<feature type="transmembrane region" description="Helical" evidence="11">
    <location>
        <begin position="921"/>
        <end position="942"/>
    </location>
</feature>
<feature type="transmembrane region" description="Helical" evidence="11">
    <location>
        <begin position="156"/>
        <end position="178"/>
    </location>
</feature>
<dbReference type="SUPFAM" id="SSF90123">
    <property type="entry name" value="ABC transporter transmembrane region"/>
    <property type="match status" value="2"/>
</dbReference>
<dbReference type="SUPFAM" id="SSF52540">
    <property type="entry name" value="P-loop containing nucleoside triphosphate hydrolases"/>
    <property type="match status" value="2"/>
</dbReference>
<feature type="transmembrane region" description="Helical" evidence="11">
    <location>
        <begin position="476"/>
        <end position="499"/>
    </location>
</feature>
<dbReference type="RefSeq" id="XP_025428396.1">
    <property type="nucleotide sequence ID" value="XM_025573666.1"/>
</dbReference>
<dbReference type="CDD" id="cd18580">
    <property type="entry name" value="ABC_6TM_ABCC_D2"/>
    <property type="match status" value="1"/>
</dbReference>
<dbReference type="EMBL" id="KZ821252">
    <property type="protein sequence ID" value="PYH42414.1"/>
    <property type="molecule type" value="Genomic_DNA"/>
</dbReference>
<dbReference type="Pfam" id="PF00664">
    <property type="entry name" value="ABC_membrane"/>
    <property type="match status" value="2"/>
</dbReference>
<dbReference type="InterPro" id="IPR011527">
    <property type="entry name" value="ABC1_TM_dom"/>
</dbReference>
<feature type="domain" description="ABC transporter" evidence="12">
    <location>
        <begin position="1194"/>
        <end position="1425"/>
    </location>
</feature>
<feature type="domain" description="ABC transporter" evidence="12">
    <location>
        <begin position="600"/>
        <end position="830"/>
    </location>
</feature>
<dbReference type="PROSITE" id="PS50929">
    <property type="entry name" value="ABC_TM1F"/>
    <property type="match status" value="2"/>
</dbReference>
<dbReference type="FunFam" id="3.40.50.300:FF:000838">
    <property type="entry name" value="ABC multidrug transporter (Eurofung)"/>
    <property type="match status" value="1"/>
</dbReference>
<dbReference type="PANTHER" id="PTHR24223">
    <property type="entry name" value="ATP-BINDING CASSETTE SUB-FAMILY C"/>
    <property type="match status" value="1"/>
</dbReference>
<dbReference type="GO" id="GO:0005524">
    <property type="term" value="F:ATP binding"/>
    <property type="evidence" value="ECO:0007669"/>
    <property type="project" value="UniProtKB-KW"/>
</dbReference>
<keyword evidence="3" id="KW-1003">Cell membrane</keyword>
<dbReference type="InterPro" id="IPR050173">
    <property type="entry name" value="ABC_transporter_C-like"/>
</dbReference>
<accession>A0A318Z7K8</accession>
<feature type="region of interest" description="Disordered" evidence="10">
    <location>
        <begin position="575"/>
        <end position="596"/>
    </location>
</feature>
<dbReference type="Gene3D" id="1.20.1560.10">
    <property type="entry name" value="ABC transporter type 1, transmembrane domain"/>
    <property type="match status" value="2"/>
</dbReference>
<name>A0A318Z7K8_9EURO</name>
<evidence type="ECO:0000256" key="3">
    <source>
        <dbReference type="ARBA" id="ARBA00022475"/>
    </source>
</evidence>
<organism evidence="14 15">
    <name type="scientific">Aspergillus saccharolyticus JOP 1030-1</name>
    <dbReference type="NCBI Taxonomy" id="1450539"/>
    <lineage>
        <taxon>Eukaryota</taxon>
        <taxon>Fungi</taxon>
        <taxon>Dikarya</taxon>
        <taxon>Ascomycota</taxon>
        <taxon>Pezizomycotina</taxon>
        <taxon>Eurotiomycetes</taxon>
        <taxon>Eurotiomycetidae</taxon>
        <taxon>Eurotiales</taxon>
        <taxon>Aspergillaceae</taxon>
        <taxon>Aspergillus</taxon>
        <taxon>Aspergillus subgen. Circumdati</taxon>
    </lineage>
</organism>
<dbReference type="InterPro" id="IPR044726">
    <property type="entry name" value="ABCC_6TM_D2"/>
</dbReference>
<evidence type="ECO:0000256" key="11">
    <source>
        <dbReference type="SAM" id="Phobius"/>
    </source>
</evidence>
<evidence type="ECO:0000313" key="14">
    <source>
        <dbReference type="EMBL" id="PYH42414.1"/>
    </source>
</evidence>
<keyword evidence="6" id="KW-0067">ATP-binding</keyword>
<keyword evidence="4 11" id="KW-0812">Transmembrane</keyword>
<dbReference type="CDD" id="cd03250">
    <property type="entry name" value="ABCC_MRP_domain1"/>
    <property type="match status" value="1"/>
</dbReference>
<gene>
    <name evidence="14" type="ORF">BP01DRAFT_346966</name>
</gene>
<dbReference type="InterPro" id="IPR036640">
    <property type="entry name" value="ABC1_TM_sf"/>
</dbReference>
<dbReference type="CDD" id="cd18579">
    <property type="entry name" value="ABC_6TM_ABCC_D1"/>
    <property type="match status" value="1"/>
</dbReference>
<evidence type="ECO:0000256" key="5">
    <source>
        <dbReference type="ARBA" id="ARBA00022741"/>
    </source>
</evidence>
<evidence type="ECO:0000256" key="6">
    <source>
        <dbReference type="ARBA" id="ARBA00022840"/>
    </source>
</evidence>
<comment type="subcellular location">
    <subcellularLocation>
        <location evidence="1">Cell membrane</location>
        <topology evidence="1">Multi-pass membrane protein</topology>
    </subcellularLocation>
</comment>
<dbReference type="InterPro" id="IPR003439">
    <property type="entry name" value="ABC_transporter-like_ATP-bd"/>
</dbReference>
<sequence length="1435" mass="158759">MENIRTCGDNQIGPQASHHCRGGFDFTLLFEECFFSIVPSVLLLLSIPIRYKQLQPGRIRKVSQSWLYWTKLVSDGFGQAFGATQLSLLVVWLRPHAPRTQASLPAAALAVATALGLLLLSHWEHLFSIHPSHILNFALSVSLLFDVVRARSLWLASYTAIAGLYTASIAIKVIWFYLESRSKHLLRKHPTVSYGQEEMSGLYSRTFFWWANPYLLLGFKSILSVDDLPQLDQSLSADVLHDRLSTAWKGASKSSKNALAYCTVWTFRSSILCSFLARVVVIGLSYSQPFLIAALTEYVQESHPVKNKGYGLIGAFALVFLLKGIFDCLYQHHNYRLITKIRGAVISLIYEQTLSLRFTEHSDSAALTLMSNDIDNIAFGIQNLHEVWASPVETAIALYLLQRQVSWAAAVPALVSLGAMVSTHLLSKSMPSRQKAWMQAVQQRVAFASRYLNTMQQLRVNELNQGKKFRHVMVKINLLGGAITNLSPVLTLGIYAAIALHTGRAPLNVAATFTTLSILTLWSTPLENMAYSGPRVAGALESVQRLQVYLGNANSDTRALRGQLDDASRSCSTEEPTEVAESIELQPQPSRAETTNPSTADLLQVCRADFGWSRASDPVLLNVNLRVPPASLTMVAGPVGSGKSTLLKACLGELLCVNGSMDSNVARIAYCDAKAWIRNRSIRDNICHPLPYEEEWYRTVLQSTALDCDIARLPEQDLTIIGSNGMAMSGGQRQRIAIARAVYARTKLAIFDDSLSALDAPTAAHVFSRVLGPRGILRRNGVAVIMATHDASHLAHADHVVLMDQGSIVEQGPPRQLPAGRDYASPVTNQDNISSAQPPDPVQQSPGVKKATNSGDELTRQLGDVRDYAYYFRTSGGWSILLYAGALGVGIFSGQFTNLWVQWWAETNEQTPFAHLARYLSVYALLAMVAAALWAYCMWLVFCRIVVTSSTRLHEHLVAKVKDAPLHWHTTIDTGVILNRFSQDMTLIDRSLPADFLKTSNYLVQCVVSVAFICIGANYMAALIPITVFIIYWIQKFYLRSSRQLRHLELEAKSPLYAQFTETLSGLITIRAFRWRDSFQAEHRAFLQTSQRPYYFLFVIQRWLTLVLDLVVAVLAVLLVVFAVCVPTQGPIGVSLISLLTFHQQLAELINCWTSLDTSIGAITRIRSFGTVPSEHLPHENQTPPLTWPAEGSIVFQNATMGYDPTGPPILRDITLSIPAGSTFGVCGRTGSGKSSLILALLRMLEVQSGRISIDGVSLTSCPRDSIRSHITVLPQEPLLFPGTIRDNITTFQAMHDERVLRALDKVQLTEYIAAHGGLDARIDDLPLSAGQQQLLCLARAIVSKQKILLLDEVTSRVDDETDRLMQRVIREEFRGCTVIAVAHRVHTLLDFDRVAVLDGGSLVECDAPSVLLKRQGSLFGLLYNRTRCSVSVAC</sequence>
<dbReference type="GeneID" id="37074894"/>
<evidence type="ECO:0000256" key="4">
    <source>
        <dbReference type="ARBA" id="ARBA00022692"/>
    </source>
</evidence>
<feature type="compositionally biased region" description="Polar residues" evidence="10">
    <location>
        <begin position="826"/>
        <end position="854"/>
    </location>
</feature>
<dbReference type="InterPro" id="IPR044746">
    <property type="entry name" value="ABCC_6TM_D1"/>
</dbReference>